<accession>A0ABS4PAE5</accession>
<proteinExistence type="predicted"/>
<protein>
    <submittedName>
        <fullName evidence="2">RimJ/RimL family protein N-acetyltransferase</fullName>
    </submittedName>
</protein>
<dbReference type="RefSeq" id="WP_017800994.1">
    <property type="nucleotide sequence ID" value="NZ_JAGGMQ010000001.1"/>
</dbReference>
<dbReference type="SUPFAM" id="SSF55729">
    <property type="entry name" value="Acyl-CoA N-acyltransferases (Nat)"/>
    <property type="match status" value="1"/>
</dbReference>
<evidence type="ECO:0000313" key="3">
    <source>
        <dbReference type="Proteomes" id="UP001195624"/>
    </source>
</evidence>
<comment type="caution">
    <text evidence="2">The sequence shown here is derived from an EMBL/GenBank/DDBJ whole genome shotgun (WGS) entry which is preliminary data.</text>
</comment>
<reference evidence="3" key="2">
    <citation type="submission" date="2023-07" db="EMBL/GenBank/DDBJ databases">
        <title>Genome mining of underrepresented organisms for secondary metabolites.</title>
        <authorList>
            <person name="D'Agostino P.M."/>
        </authorList>
    </citation>
    <scope>NUCLEOTIDE SEQUENCE [LARGE SCALE GENOMIC DNA]</scope>
    <source>
        <strain evidence="3">WS4403</strain>
    </source>
</reference>
<dbReference type="PANTHER" id="PTHR43441">
    <property type="entry name" value="RIBOSOMAL-PROTEIN-SERINE ACETYLTRANSFERASE"/>
    <property type="match status" value="1"/>
</dbReference>
<dbReference type="EMBL" id="JAGGMQ010000001">
    <property type="protein sequence ID" value="MBP2169613.1"/>
    <property type="molecule type" value="Genomic_DNA"/>
</dbReference>
<dbReference type="Gene3D" id="3.40.630.30">
    <property type="match status" value="1"/>
</dbReference>
<organism evidence="2 3">
    <name type="scientific">Winslowiella toletana</name>
    <dbReference type="NCBI Taxonomy" id="92490"/>
    <lineage>
        <taxon>Bacteria</taxon>
        <taxon>Pseudomonadati</taxon>
        <taxon>Pseudomonadota</taxon>
        <taxon>Gammaproteobacteria</taxon>
        <taxon>Enterobacterales</taxon>
        <taxon>Erwiniaceae</taxon>
        <taxon>Winslowiella</taxon>
    </lineage>
</organism>
<sequence>MTSVTNQYGQPVGADLPDWTPRALPSRITLDGQYCRLEPIDVEKHAADLYAAFALAPDGRDWTYMFAEPFSDFASYLRHAQSMAASEDPLHFAVIDKTTDRAVGSLSLMRIDPQHGAMEVGHVAFSPLLKQTAMATEAHYLLMTLAFEQLGYRRYEWKCDSCNLPSRKAALRLGFQFEGLFRQAVVYKGRTRDTTWFSIIDAEWPVVKQALTLWLDSRNFDSEGQQIQSLQSLRQG</sequence>
<dbReference type="InterPro" id="IPR051908">
    <property type="entry name" value="Ribosomal_N-acetyltransferase"/>
</dbReference>
<evidence type="ECO:0000259" key="1">
    <source>
        <dbReference type="PROSITE" id="PS51186"/>
    </source>
</evidence>
<keyword evidence="3" id="KW-1185">Reference proteome</keyword>
<dbReference type="InterPro" id="IPR016181">
    <property type="entry name" value="Acyl_CoA_acyltransferase"/>
</dbReference>
<gene>
    <name evidence="2" type="ORF">J2125_002805</name>
</gene>
<evidence type="ECO:0000313" key="2">
    <source>
        <dbReference type="EMBL" id="MBP2169613.1"/>
    </source>
</evidence>
<name>A0ABS4PAE5_9GAMM</name>
<reference evidence="2 3" key="1">
    <citation type="submission" date="2021-03" db="EMBL/GenBank/DDBJ databases">
        <authorList>
            <person name="D'Agostino P."/>
            <person name="Huntemann M."/>
            <person name="Clum A."/>
            <person name="Spunde A."/>
            <person name="Palaniappan K."/>
            <person name="Ritter S."/>
            <person name="Mikhailova N."/>
            <person name="Chen I.-M."/>
            <person name="Stamatis D."/>
            <person name="Reddy T."/>
            <person name="O'Malley R."/>
            <person name="Daum C."/>
            <person name="Shapiro N."/>
            <person name="Ivanova N."/>
            <person name="Kyrpides N."/>
            <person name="Woyke T."/>
        </authorList>
    </citation>
    <scope>NUCLEOTIDE SEQUENCE [LARGE SCALE GENOMIC DNA]</scope>
    <source>
        <strain evidence="2 3">WS4403</strain>
    </source>
</reference>
<dbReference type="Pfam" id="PF13302">
    <property type="entry name" value="Acetyltransf_3"/>
    <property type="match status" value="1"/>
</dbReference>
<feature type="domain" description="N-acetyltransferase" evidence="1">
    <location>
        <begin position="40"/>
        <end position="193"/>
    </location>
</feature>
<dbReference type="PANTHER" id="PTHR43441:SF2">
    <property type="entry name" value="FAMILY ACETYLTRANSFERASE, PUTATIVE (AFU_ORTHOLOGUE AFUA_7G00850)-RELATED"/>
    <property type="match status" value="1"/>
</dbReference>
<dbReference type="PROSITE" id="PS51186">
    <property type="entry name" value="GNAT"/>
    <property type="match status" value="1"/>
</dbReference>
<dbReference type="InterPro" id="IPR000182">
    <property type="entry name" value="GNAT_dom"/>
</dbReference>
<dbReference type="Proteomes" id="UP001195624">
    <property type="component" value="Unassembled WGS sequence"/>
</dbReference>